<sequence>MKLPRGGAVEKNQWEKLVVIGFCALAMPIYKEALTYIFVLFSENYFDSLFAAIGKEDWAEKIENYLTQNDWE</sequence>
<name>A0ABM8VXE9_GIGMA</name>
<evidence type="ECO:0000313" key="2">
    <source>
        <dbReference type="Proteomes" id="UP000789901"/>
    </source>
</evidence>
<reference evidence="1 2" key="1">
    <citation type="submission" date="2021-06" db="EMBL/GenBank/DDBJ databases">
        <authorList>
            <person name="Kallberg Y."/>
            <person name="Tangrot J."/>
            <person name="Rosling A."/>
        </authorList>
    </citation>
    <scope>NUCLEOTIDE SEQUENCE [LARGE SCALE GENOMIC DNA]</scope>
    <source>
        <strain evidence="1 2">120-4 pot B 10/14</strain>
    </source>
</reference>
<dbReference type="EMBL" id="CAJVQB010000148">
    <property type="protein sequence ID" value="CAG8470648.1"/>
    <property type="molecule type" value="Genomic_DNA"/>
</dbReference>
<keyword evidence="2" id="KW-1185">Reference proteome</keyword>
<comment type="caution">
    <text evidence="1">The sequence shown here is derived from an EMBL/GenBank/DDBJ whole genome shotgun (WGS) entry which is preliminary data.</text>
</comment>
<proteinExistence type="predicted"/>
<accession>A0ABM8VXE9</accession>
<organism evidence="1 2">
    <name type="scientific">Gigaspora margarita</name>
    <dbReference type="NCBI Taxonomy" id="4874"/>
    <lineage>
        <taxon>Eukaryota</taxon>
        <taxon>Fungi</taxon>
        <taxon>Fungi incertae sedis</taxon>
        <taxon>Mucoromycota</taxon>
        <taxon>Glomeromycotina</taxon>
        <taxon>Glomeromycetes</taxon>
        <taxon>Diversisporales</taxon>
        <taxon>Gigasporaceae</taxon>
        <taxon>Gigaspora</taxon>
    </lineage>
</organism>
<protein>
    <submittedName>
        <fullName evidence="1">17639_t:CDS:1</fullName>
    </submittedName>
</protein>
<dbReference type="Proteomes" id="UP000789901">
    <property type="component" value="Unassembled WGS sequence"/>
</dbReference>
<gene>
    <name evidence="1" type="ORF">GMARGA_LOCUS760</name>
</gene>
<evidence type="ECO:0000313" key="1">
    <source>
        <dbReference type="EMBL" id="CAG8470648.1"/>
    </source>
</evidence>